<evidence type="ECO:0000313" key="1">
    <source>
        <dbReference type="EMBL" id="KXU37466.1"/>
    </source>
</evidence>
<keyword evidence="2" id="KW-1185">Reference proteome</keyword>
<accession>A0A139SSA9</accession>
<gene>
    <name evidence="1" type="ORF">AXE65_03005</name>
</gene>
<comment type="caution">
    <text evidence="1">The sequence shown here is derived from an EMBL/GenBank/DDBJ whole genome shotgun (WGS) entry which is preliminary data.</text>
</comment>
<dbReference type="Pfam" id="PF06945">
    <property type="entry name" value="DUF1289"/>
    <property type="match status" value="1"/>
</dbReference>
<name>A0A139SSA9_9GAMM</name>
<sequence length="149" mass="17068">MSAVSPKTPCVGLCSTVYGDLICRGCKRFHHEVIGWNGYSDEQKQAVLQRLDRLLAPLIERRFELFDSALLQKQLVQQGIRFCAAQSPYCWVWSLLARRARQIASLADYGLALRPSVQHQHLAELYQAIETEFFALSEAYYQRYLSPSP</sequence>
<dbReference type="AlphaFoldDB" id="A0A139SSA9"/>
<dbReference type="PANTHER" id="PTHR35175">
    <property type="entry name" value="DUF1289 DOMAIN-CONTAINING PROTEIN"/>
    <property type="match status" value="1"/>
</dbReference>
<dbReference type="Proteomes" id="UP000072660">
    <property type="component" value="Unassembled WGS sequence"/>
</dbReference>
<dbReference type="RefSeq" id="WP_068390586.1">
    <property type="nucleotide sequence ID" value="NZ_LSZO01000163.1"/>
</dbReference>
<protein>
    <submittedName>
        <fullName evidence="1">Fe-S protein</fullName>
    </submittedName>
</protein>
<reference evidence="1 2" key="1">
    <citation type="submission" date="2016-02" db="EMBL/GenBank/DDBJ databases">
        <authorList>
            <person name="Wen L."/>
            <person name="He K."/>
            <person name="Yang H."/>
        </authorList>
    </citation>
    <scope>NUCLEOTIDE SEQUENCE [LARGE SCALE GENOMIC DNA]</scope>
    <source>
        <strain evidence="1 2">CV58</strain>
    </source>
</reference>
<dbReference type="OrthoDB" id="5296987at2"/>
<organism evidence="1 2">
    <name type="scientific">Ventosimonas gracilis</name>
    <dbReference type="NCBI Taxonomy" id="1680762"/>
    <lineage>
        <taxon>Bacteria</taxon>
        <taxon>Pseudomonadati</taxon>
        <taxon>Pseudomonadota</taxon>
        <taxon>Gammaproteobacteria</taxon>
        <taxon>Pseudomonadales</taxon>
        <taxon>Ventosimonadaceae</taxon>
        <taxon>Ventosimonas</taxon>
    </lineage>
</organism>
<dbReference type="EMBL" id="LSZO01000163">
    <property type="protein sequence ID" value="KXU37466.1"/>
    <property type="molecule type" value="Genomic_DNA"/>
</dbReference>
<proteinExistence type="predicted"/>
<dbReference type="PANTHER" id="PTHR35175:SF1">
    <property type="entry name" value="OXIDOREDUCTASE"/>
    <property type="match status" value="1"/>
</dbReference>
<evidence type="ECO:0000313" key="2">
    <source>
        <dbReference type="Proteomes" id="UP000072660"/>
    </source>
</evidence>
<dbReference type="InterPro" id="IPR010710">
    <property type="entry name" value="DUF1289"/>
</dbReference>